<dbReference type="CDD" id="cd16913">
    <property type="entry name" value="YkuD_like"/>
    <property type="match status" value="1"/>
</dbReference>
<keyword evidence="9" id="KW-1185">Reference proteome</keyword>
<dbReference type="PANTHER" id="PTHR30582:SF33">
    <property type="entry name" value="EXPORTED PROTEIN"/>
    <property type="match status" value="1"/>
</dbReference>
<dbReference type="SUPFAM" id="SSF143985">
    <property type="entry name" value="L,D-transpeptidase pre-catalytic domain-like"/>
    <property type="match status" value="1"/>
</dbReference>
<dbReference type="GO" id="GO:0016740">
    <property type="term" value="F:transferase activity"/>
    <property type="evidence" value="ECO:0007669"/>
    <property type="project" value="UniProtKB-KW"/>
</dbReference>
<evidence type="ECO:0000259" key="7">
    <source>
        <dbReference type="PROSITE" id="PS52029"/>
    </source>
</evidence>
<dbReference type="eggNOG" id="COG1376">
    <property type="taxonomic scope" value="Bacteria"/>
</dbReference>
<dbReference type="InterPro" id="IPR005490">
    <property type="entry name" value="LD_TPept_cat_dom"/>
</dbReference>
<dbReference type="Proteomes" id="UP000005990">
    <property type="component" value="Unassembled WGS sequence"/>
</dbReference>
<evidence type="ECO:0000313" key="8">
    <source>
        <dbReference type="EMBL" id="EFR30791.1"/>
    </source>
</evidence>
<dbReference type="GO" id="GO:0071555">
    <property type="term" value="P:cell wall organization"/>
    <property type="evidence" value="ECO:0007669"/>
    <property type="project" value="UniProtKB-UniRule"/>
</dbReference>
<dbReference type="Gene3D" id="3.10.20.800">
    <property type="match status" value="1"/>
</dbReference>
<evidence type="ECO:0000256" key="1">
    <source>
        <dbReference type="ARBA" id="ARBA00004752"/>
    </source>
</evidence>
<dbReference type="MEROPS" id="C82.001"/>
<evidence type="ECO:0000256" key="6">
    <source>
        <dbReference type="PROSITE-ProRule" id="PRU01373"/>
    </source>
</evidence>
<accession>E4KQV1</accession>
<comment type="caution">
    <text evidence="8">The sequence shown here is derived from an EMBL/GenBank/DDBJ whole genome shotgun (WGS) entry which is preliminary data.</text>
</comment>
<evidence type="ECO:0000256" key="2">
    <source>
        <dbReference type="ARBA" id="ARBA00022679"/>
    </source>
</evidence>
<dbReference type="RefSeq" id="WP_006418951.1">
    <property type="nucleotide sequence ID" value="NZ_AENN01000017.1"/>
</dbReference>
<evidence type="ECO:0000256" key="3">
    <source>
        <dbReference type="ARBA" id="ARBA00022960"/>
    </source>
</evidence>
<organism evidence="8 9">
    <name type="scientific">Eremococcus coleocola ACS-139-V-Col8</name>
    <dbReference type="NCBI Taxonomy" id="908337"/>
    <lineage>
        <taxon>Bacteria</taxon>
        <taxon>Bacillati</taxon>
        <taxon>Bacillota</taxon>
        <taxon>Bacilli</taxon>
        <taxon>Lactobacillales</taxon>
        <taxon>Aerococcaceae</taxon>
        <taxon>Eremococcus</taxon>
    </lineage>
</organism>
<dbReference type="GO" id="GO:0005576">
    <property type="term" value="C:extracellular region"/>
    <property type="evidence" value="ECO:0007669"/>
    <property type="project" value="TreeGrafter"/>
</dbReference>
<dbReference type="GO" id="GO:0018104">
    <property type="term" value="P:peptidoglycan-protein cross-linking"/>
    <property type="evidence" value="ECO:0007669"/>
    <property type="project" value="TreeGrafter"/>
</dbReference>
<dbReference type="Pfam" id="PF12229">
    <property type="entry name" value="PG_binding_4"/>
    <property type="match status" value="2"/>
</dbReference>
<protein>
    <submittedName>
        <fullName evidence="8">ErfK/YbiS/YcfS/YnhG</fullName>
    </submittedName>
</protein>
<dbReference type="PANTHER" id="PTHR30582">
    <property type="entry name" value="L,D-TRANSPEPTIDASE"/>
    <property type="match status" value="1"/>
</dbReference>
<reference evidence="8 9" key="1">
    <citation type="submission" date="2010-10" db="EMBL/GenBank/DDBJ databases">
        <authorList>
            <person name="Durkin A.S."/>
            <person name="Madupu R."/>
            <person name="Torralba M."/>
            <person name="Gillis M."/>
            <person name="Methe B."/>
            <person name="Sutton G."/>
            <person name="Nelson K.E."/>
        </authorList>
    </citation>
    <scope>NUCLEOTIDE SEQUENCE [LARGE SCALE GENOMIC DNA]</scope>
    <source>
        <strain evidence="8 9">ACS-139-V-Col8</strain>
    </source>
</reference>
<dbReference type="GO" id="GO:0071972">
    <property type="term" value="F:peptidoglycan L,D-transpeptidase activity"/>
    <property type="evidence" value="ECO:0007669"/>
    <property type="project" value="TreeGrafter"/>
</dbReference>
<dbReference type="InterPro" id="IPR050979">
    <property type="entry name" value="LD-transpeptidase"/>
</dbReference>
<dbReference type="Pfam" id="PF03734">
    <property type="entry name" value="YkuD"/>
    <property type="match status" value="1"/>
</dbReference>
<dbReference type="AlphaFoldDB" id="E4KQV1"/>
<dbReference type="EMBL" id="AENN01000017">
    <property type="protein sequence ID" value="EFR30791.1"/>
    <property type="molecule type" value="Genomic_DNA"/>
</dbReference>
<sequence>MKKLVLSLVGLVLLLVVGYGAGIGYYADKFQANTKFGSIDVSNLSLAQAQEKIKKEVNNRQVTINENGKQLGTIKLSDLKPSFDLEDGLKQVFNSQNPNAWVTYYFSTTKFDNQVTKEVKVDKSQLGDALAKLDITNEDRTPTKEASIEYTEADGYHVVPAEMGNQFDVDSLSQLILDNIKTGKSSVDVKEAYIKPNANGNDKKIEETMAAIDKAASTKITLEIDGDKVEVPKEEILKAINFNDANEIVYDQATLQEYVKTLNDKYATFDKTRKFKSTLQGEVDVLPGTLGWSIDSESEAAQLAADLEAGKDVSREPAIVGTGYGSTGDDIGSTYVEIDMANQTMFIYKDGQIVLETPIVTGRVGTDTIPGAYSVWDKQKDAVLKGYNSHTQRDYAQPVAYWMPFDTTGQGIHDASWQSSFGGDTYLNNGSLGCINTPPDAMGQVFEIVEVGTPVIVF</sequence>
<name>E4KQV1_9LACT</name>
<dbReference type="OrthoDB" id="3176960at2"/>
<dbReference type="InterPro" id="IPR038063">
    <property type="entry name" value="Transpep_catalytic_dom"/>
</dbReference>
<dbReference type="InterPro" id="IPR022029">
    <property type="entry name" value="YoaR-like_PG-bd"/>
</dbReference>
<feature type="active site" description="Proton donor/acceptor" evidence="6">
    <location>
        <position position="413"/>
    </location>
</feature>
<feature type="domain" description="L,D-TPase catalytic" evidence="7">
    <location>
        <begin position="334"/>
        <end position="458"/>
    </location>
</feature>
<dbReference type="Gene3D" id="2.40.440.10">
    <property type="entry name" value="L,D-transpeptidase catalytic domain-like"/>
    <property type="match status" value="1"/>
</dbReference>
<keyword evidence="3 6" id="KW-0133">Cell shape</keyword>
<evidence type="ECO:0000256" key="5">
    <source>
        <dbReference type="ARBA" id="ARBA00023316"/>
    </source>
</evidence>
<proteinExistence type="predicted"/>
<keyword evidence="2" id="KW-0808">Transferase</keyword>
<gene>
    <name evidence="8" type="ORF">HMPREF9257_0661</name>
</gene>
<dbReference type="InterPro" id="IPR038054">
    <property type="entry name" value="LD_TPept-like_central_sf"/>
</dbReference>
<comment type="pathway">
    <text evidence="1 6">Cell wall biogenesis; peptidoglycan biosynthesis.</text>
</comment>
<feature type="active site" description="Nucleophile" evidence="6">
    <location>
        <position position="434"/>
    </location>
</feature>
<dbReference type="UniPathway" id="UPA00219"/>
<dbReference type="SUPFAM" id="SSF141523">
    <property type="entry name" value="L,D-transpeptidase catalytic domain-like"/>
    <property type="match status" value="1"/>
</dbReference>
<evidence type="ECO:0000256" key="4">
    <source>
        <dbReference type="ARBA" id="ARBA00022984"/>
    </source>
</evidence>
<keyword evidence="5 6" id="KW-0961">Cell wall biogenesis/degradation</keyword>
<keyword evidence="4 6" id="KW-0573">Peptidoglycan synthesis</keyword>
<dbReference type="GO" id="GO:0008360">
    <property type="term" value="P:regulation of cell shape"/>
    <property type="evidence" value="ECO:0007669"/>
    <property type="project" value="UniProtKB-UniRule"/>
</dbReference>
<dbReference type="PROSITE" id="PS52029">
    <property type="entry name" value="LD_TPASE"/>
    <property type="match status" value="1"/>
</dbReference>
<evidence type="ECO:0000313" key="9">
    <source>
        <dbReference type="Proteomes" id="UP000005990"/>
    </source>
</evidence>
<dbReference type="STRING" id="908337.HMPREF9257_0661"/>